<feature type="compositionally biased region" description="Polar residues" evidence="1">
    <location>
        <begin position="311"/>
        <end position="321"/>
    </location>
</feature>
<gene>
    <name evidence="2" type="ORF">g.36038</name>
</gene>
<name>A0A1B6MCC5_9HEMI</name>
<feature type="region of interest" description="Disordered" evidence="1">
    <location>
        <begin position="509"/>
        <end position="528"/>
    </location>
</feature>
<proteinExistence type="predicted"/>
<evidence type="ECO:0000256" key="1">
    <source>
        <dbReference type="SAM" id="MobiDB-lite"/>
    </source>
</evidence>
<feature type="compositionally biased region" description="Polar residues" evidence="1">
    <location>
        <begin position="122"/>
        <end position="136"/>
    </location>
</feature>
<feature type="non-terminal residue" evidence="2">
    <location>
        <position position="706"/>
    </location>
</feature>
<reference evidence="2" key="1">
    <citation type="submission" date="2015-11" db="EMBL/GenBank/DDBJ databases">
        <title>De novo transcriptome assembly of four potential Pierce s Disease insect vectors from Arizona vineyards.</title>
        <authorList>
            <person name="Tassone E.E."/>
        </authorList>
    </citation>
    <scope>NUCLEOTIDE SEQUENCE</scope>
</reference>
<evidence type="ECO:0000313" key="2">
    <source>
        <dbReference type="EMBL" id="JAT33567.1"/>
    </source>
</evidence>
<feature type="region of interest" description="Disordered" evidence="1">
    <location>
        <begin position="549"/>
        <end position="575"/>
    </location>
</feature>
<protein>
    <submittedName>
        <fullName evidence="2">Uncharacterized protein</fullName>
    </submittedName>
</protein>
<dbReference type="AlphaFoldDB" id="A0A1B6MCC5"/>
<feature type="non-terminal residue" evidence="2">
    <location>
        <position position="1"/>
    </location>
</feature>
<accession>A0A1B6MCC5</accession>
<dbReference type="EMBL" id="GEBQ01006410">
    <property type="protein sequence ID" value="JAT33567.1"/>
    <property type="molecule type" value="Transcribed_RNA"/>
</dbReference>
<feature type="region of interest" description="Disordered" evidence="1">
    <location>
        <begin position="95"/>
        <end position="157"/>
    </location>
</feature>
<sequence>REGEGAELSEGNNLRLVCDISISEEETAVVTDADMEEIITKEEMITIEEMIIKDEPDIREESQEENPLLLQADEEEVVIENEIVEDRIEEHIVAEETEVEESEVVDQTEEQSIINESEHSQSETLENQSLQSNNDENSQEEVDSEICDKSVYGATDENEAMEIQEELKEEYDALREIESLDQHESDVSLLPVDSEMNLSQEAESEQNIRSEEEEAKIDMVNEFGSIPEEEVIEEEKFPEAITEENLNDGRYDVDMADMNDHLEFVSEETSLHASMDGQMNINQDSPGSQSDLKEDVLSYSVKLEEELDLQDTASNNQSQDSQDTRADEDSSCPQDNGSDLLLPDSEGTIACVEGAREVNDSDYNMYNSMLYQEALKEEEVEAAALFAAAWGAVDSSTEKLLAQVALQEEGEVNVIPMQEELEVRLEEVAGQHTQGEQPAKPITSPQYPGHVKLELEVTLTPEVDSQVSSTMDNGGLASSSRCAIATGEEAPKPPSLTVIPPTTIVCLPSATHTPTHTPPTTQPPQGVVSSSAVPYLALTTSTPVRALPTKPKQLISGGSAGRSSRNVSTKPPPGAVNLERSYQICQAVIQNSPNRDQLRCQLKPPPSLLIGKSDKTQYSVVTSSRATKLGSKPRSYQQRPTTPVLVKHVFTSSQGIPVTMAVLPHSQPHSNPEVAESQMGHYVLVQRTGAQVRRSNSAPPSNNENL</sequence>
<feature type="region of interest" description="Disordered" evidence="1">
    <location>
        <begin position="687"/>
        <end position="706"/>
    </location>
</feature>
<feature type="compositionally biased region" description="Polar residues" evidence="1">
    <location>
        <begin position="693"/>
        <end position="706"/>
    </location>
</feature>
<feature type="compositionally biased region" description="Acidic residues" evidence="1">
    <location>
        <begin position="95"/>
        <end position="109"/>
    </location>
</feature>
<feature type="region of interest" description="Disordered" evidence="1">
    <location>
        <begin position="182"/>
        <end position="245"/>
    </location>
</feature>
<organism evidence="2">
    <name type="scientific">Graphocephala atropunctata</name>
    <dbReference type="NCBI Taxonomy" id="36148"/>
    <lineage>
        <taxon>Eukaryota</taxon>
        <taxon>Metazoa</taxon>
        <taxon>Ecdysozoa</taxon>
        <taxon>Arthropoda</taxon>
        <taxon>Hexapoda</taxon>
        <taxon>Insecta</taxon>
        <taxon>Pterygota</taxon>
        <taxon>Neoptera</taxon>
        <taxon>Paraneoptera</taxon>
        <taxon>Hemiptera</taxon>
        <taxon>Auchenorrhyncha</taxon>
        <taxon>Membracoidea</taxon>
        <taxon>Cicadellidae</taxon>
        <taxon>Cicadellinae</taxon>
        <taxon>Cicadellini</taxon>
        <taxon>Graphocephala</taxon>
    </lineage>
</organism>
<feature type="region of interest" description="Disordered" evidence="1">
    <location>
        <begin position="305"/>
        <end position="344"/>
    </location>
</feature>